<reference evidence="1" key="1">
    <citation type="submission" date="2021-06" db="EMBL/GenBank/DDBJ databases">
        <title>Comparative genomics, transcriptomics and evolutionary studies reveal genomic signatures of adaptation to plant cell wall in hemibiotrophic fungi.</title>
        <authorList>
            <consortium name="DOE Joint Genome Institute"/>
            <person name="Baroncelli R."/>
            <person name="Diaz J.F."/>
            <person name="Benocci T."/>
            <person name="Peng M."/>
            <person name="Battaglia E."/>
            <person name="Haridas S."/>
            <person name="Andreopoulos W."/>
            <person name="Labutti K."/>
            <person name="Pangilinan J."/>
            <person name="Floch G.L."/>
            <person name="Makela M.R."/>
            <person name="Henrissat B."/>
            <person name="Grigoriev I.V."/>
            <person name="Crouch J.A."/>
            <person name="De Vries R.P."/>
            <person name="Sukno S.A."/>
            <person name="Thon M.R."/>
        </authorList>
    </citation>
    <scope>NUCLEOTIDE SEQUENCE</scope>
    <source>
        <strain evidence="1">CBS 125086</strain>
    </source>
</reference>
<comment type="caution">
    <text evidence="1">The sequence shown here is derived from an EMBL/GenBank/DDBJ whole genome shotgun (WGS) entry which is preliminary data.</text>
</comment>
<dbReference type="Proteomes" id="UP001230504">
    <property type="component" value="Unassembled WGS sequence"/>
</dbReference>
<dbReference type="RefSeq" id="XP_060407068.1">
    <property type="nucleotide sequence ID" value="XM_060550905.1"/>
</dbReference>
<dbReference type="EMBL" id="JAHLJV010000191">
    <property type="protein sequence ID" value="KAK1564263.1"/>
    <property type="molecule type" value="Genomic_DNA"/>
</dbReference>
<organism evidence="1 2">
    <name type="scientific">Colletotrichum navitas</name>
    <dbReference type="NCBI Taxonomy" id="681940"/>
    <lineage>
        <taxon>Eukaryota</taxon>
        <taxon>Fungi</taxon>
        <taxon>Dikarya</taxon>
        <taxon>Ascomycota</taxon>
        <taxon>Pezizomycotina</taxon>
        <taxon>Sordariomycetes</taxon>
        <taxon>Hypocreomycetidae</taxon>
        <taxon>Glomerellales</taxon>
        <taxon>Glomerellaceae</taxon>
        <taxon>Colletotrichum</taxon>
        <taxon>Colletotrichum graminicola species complex</taxon>
    </lineage>
</organism>
<evidence type="ECO:0000313" key="1">
    <source>
        <dbReference type="EMBL" id="KAK1564263.1"/>
    </source>
</evidence>
<keyword evidence="2" id="KW-1185">Reference proteome</keyword>
<dbReference type="GeneID" id="85435145"/>
<protein>
    <submittedName>
        <fullName evidence="1">Uncharacterized protein</fullName>
    </submittedName>
</protein>
<evidence type="ECO:0000313" key="2">
    <source>
        <dbReference type="Proteomes" id="UP001230504"/>
    </source>
</evidence>
<dbReference type="AlphaFoldDB" id="A0AAD8UV65"/>
<sequence>MSPLQLGPPLLRDSQHKHVYGGRLGPIKAVILTVVVSSVADNTRRVYGTALFLNIFYRLMSPGSSFTIVASVTGHLLPSSPVLESHLATAPTVPILTHDEPDLDADPITPIVSQSLVASFEPSTQLSHGDAKEYRSTL</sequence>
<gene>
    <name evidence="1" type="ORF">LY79DRAFT_136129</name>
</gene>
<proteinExistence type="predicted"/>
<name>A0AAD8UV65_9PEZI</name>
<accession>A0AAD8UV65</accession>